<feature type="transmembrane region" description="Helical" evidence="1">
    <location>
        <begin position="49"/>
        <end position="68"/>
    </location>
</feature>
<evidence type="ECO:0000313" key="3">
    <source>
        <dbReference type="EMBL" id="GMT37524.1"/>
    </source>
</evidence>
<keyword evidence="4" id="KW-1185">Reference proteome</keyword>
<evidence type="ECO:0000259" key="2">
    <source>
        <dbReference type="Pfam" id="PF19040"/>
    </source>
</evidence>
<organism evidence="3 4">
    <name type="scientific">Pristionchus fissidentatus</name>
    <dbReference type="NCBI Taxonomy" id="1538716"/>
    <lineage>
        <taxon>Eukaryota</taxon>
        <taxon>Metazoa</taxon>
        <taxon>Ecdysozoa</taxon>
        <taxon>Nematoda</taxon>
        <taxon>Chromadorea</taxon>
        <taxon>Rhabditida</taxon>
        <taxon>Rhabditina</taxon>
        <taxon>Diplogasteromorpha</taxon>
        <taxon>Diplogasteroidea</taxon>
        <taxon>Neodiplogasteridae</taxon>
        <taxon>Pristionchus</taxon>
    </lineage>
</organism>
<dbReference type="AlphaFoldDB" id="A0AAV5X527"/>
<feature type="domain" description="SGNH" evidence="2">
    <location>
        <begin position="162"/>
        <end position="382"/>
    </location>
</feature>
<feature type="transmembrane region" description="Helical" evidence="1">
    <location>
        <begin position="80"/>
        <end position="99"/>
    </location>
</feature>
<feature type="transmembrane region" description="Helical" evidence="1">
    <location>
        <begin position="15"/>
        <end position="37"/>
    </location>
</feature>
<keyword evidence="1" id="KW-0472">Membrane</keyword>
<gene>
    <name evidence="3" type="ORF">PFISCL1PPCAC_28821</name>
</gene>
<keyword evidence="1" id="KW-1133">Transmembrane helix</keyword>
<proteinExistence type="predicted"/>
<dbReference type="PANTHER" id="PTHR23028">
    <property type="entry name" value="ACETYLTRANSFERASE"/>
    <property type="match status" value="1"/>
</dbReference>
<comment type="caution">
    <text evidence="3">The sequence shown here is derived from an EMBL/GenBank/DDBJ whole genome shotgun (WGS) entry which is preliminary data.</text>
</comment>
<dbReference type="GO" id="GO:0016020">
    <property type="term" value="C:membrane"/>
    <property type="evidence" value="ECO:0007669"/>
    <property type="project" value="TreeGrafter"/>
</dbReference>
<dbReference type="PANTHER" id="PTHR23028:SF53">
    <property type="entry name" value="ACYL_TRANSF_3 DOMAIN-CONTAINING PROTEIN"/>
    <property type="match status" value="1"/>
</dbReference>
<dbReference type="InterPro" id="IPR050879">
    <property type="entry name" value="Acyltransferase_3"/>
</dbReference>
<dbReference type="GO" id="GO:0000271">
    <property type="term" value="P:polysaccharide biosynthetic process"/>
    <property type="evidence" value="ECO:0007669"/>
    <property type="project" value="TreeGrafter"/>
</dbReference>
<name>A0AAV5X527_9BILA</name>
<dbReference type="Pfam" id="PF19040">
    <property type="entry name" value="SGNH"/>
    <property type="match status" value="1"/>
</dbReference>
<accession>A0AAV5X527</accession>
<feature type="non-terminal residue" evidence="3">
    <location>
        <position position="1"/>
    </location>
</feature>
<dbReference type="EMBL" id="BTSY01000167">
    <property type="protein sequence ID" value="GMT37524.1"/>
    <property type="molecule type" value="Genomic_DNA"/>
</dbReference>
<reference evidence="3" key="1">
    <citation type="submission" date="2023-10" db="EMBL/GenBank/DDBJ databases">
        <title>Genome assembly of Pristionchus species.</title>
        <authorList>
            <person name="Yoshida K."/>
            <person name="Sommer R.J."/>
        </authorList>
    </citation>
    <scope>NUCLEOTIDE SEQUENCE</scope>
    <source>
        <strain evidence="3">RS5133</strain>
    </source>
</reference>
<keyword evidence="1" id="KW-0812">Transmembrane</keyword>
<evidence type="ECO:0000313" key="4">
    <source>
        <dbReference type="Proteomes" id="UP001432322"/>
    </source>
</evidence>
<dbReference type="InterPro" id="IPR043968">
    <property type="entry name" value="SGNH"/>
</dbReference>
<evidence type="ECO:0000256" key="1">
    <source>
        <dbReference type="SAM" id="Phobius"/>
    </source>
</evidence>
<protein>
    <recommendedName>
        <fullName evidence="2">SGNH domain-containing protein</fullName>
    </recommendedName>
</protein>
<dbReference type="Proteomes" id="UP001432322">
    <property type="component" value="Unassembled WGS sequence"/>
</dbReference>
<sequence>AVEERQSIMLSNRPIVYLGDLSYVVYLVHWPVVIMWKSYWDLHELPVKDILYCLLITFLISTLIHHTLEQFFITASTTVAAIFVGLLYLSMVAAIFLHLPEHLNKSVEIKAPIDDKAIVDAIKWNEHESHISYFNKRPFKECENDPEGAKMRDGYSTQWAYECIWKPKRNATATIDILIVGNSISHRASKILYPILRDNEDIRMMRLFAHSACKPIEGICPPFFAAMMKLVERMKPDITFLIYDDSKRLREPITDIANDKPVQDFVDFLKPLTTHSKYVVLDEFYPHASTGAGVAASMYKRLLRNQTIDDLKGLYEPFVTSYSYYFRRLDTLPAHYPNLIRHNTSGPLCAEQPGWCWWYNRRNLHSYFTDNLHLTADGLERERESYEAIVDHVLEKVKKAKQSEQAVTHTKKATVTSQKGAIVDQKKVATVANKKSATVPSKKAATVSNKKGSTVPDKEAATVTQTSKAATVTV</sequence>